<name>A0A418NDI1_9SPHN</name>
<keyword evidence="1" id="KW-0472">Membrane</keyword>
<comment type="caution">
    <text evidence="2">The sequence shown here is derived from an EMBL/GenBank/DDBJ whole genome shotgun (WGS) entry which is preliminary data.</text>
</comment>
<protein>
    <submittedName>
        <fullName evidence="2">LPS export ABC transporter periplasmic protein LptC</fullName>
    </submittedName>
</protein>
<evidence type="ECO:0000313" key="2">
    <source>
        <dbReference type="EMBL" id="RIV75851.1"/>
    </source>
</evidence>
<reference evidence="2 3" key="1">
    <citation type="submission" date="2018-08" db="EMBL/GenBank/DDBJ databases">
        <title>Altererythrobacter sp.Ery1 and Ery12, the genome sequencing of novel strains in genus Alterythrobacter.</title>
        <authorList>
            <person name="Cheng H."/>
            <person name="Wu Y.-H."/>
            <person name="Fang C."/>
            <person name="Xu X.-W."/>
        </authorList>
    </citation>
    <scope>NUCLEOTIDE SEQUENCE [LARGE SCALE GENOMIC DNA]</scope>
    <source>
        <strain evidence="2 3">Ery1</strain>
    </source>
</reference>
<proteinExistence type="predicted"/>
<sequence length="222" mass="23916">MVTKRRIETQEAARLRSERQHFAAPGGSHDRLIALLAKVLPMGIGVVAALMVITPLSPRGEVSFLLDRNEVAVIDERLRVDNAMYRGQDDKGRPFSLTAGEAVQRSSAEGIVRMNDLVARIALPEGPARLGAQAGTYDLNDEVVSVFGPVRLTAADGYRMVARGVSVDLAAKRMVGRGGVEGEIPAGTFSADRLIADMTERTVTLDGNARLRMIPGELRIPS</sequence>
<evidence type="ECO:0000256" key="1">
    <source>
        <dbReference type="SAM" id="Phobius"/>
    </source>
</evidence>
<feature type="transmembrane region" description="Helical" evidence="1">
    <location>
        <begin position="32"/>
        <end position="53"/>
    </location>
</feature>
<dbReference type="EMBL" id="QXFK01000019">
    <property type="protein sequence ID" value="RIV75851.1"/>
    <property type="molecule type" value="Genomic_DNA"/>
</dbReference>
<evidence type="ECO:0000313" key="3">
    <source>
        <dbReference type="Proteomes" id="UP000285092"/>
    </source>
</evidence>
<dbReference type="AlphaFoldDB" id="A0A418NDI1"/>
<organism evidence="2 3">
    <name type="scientific">Pelagerythrobacter aerophilus</name>
    <dbReference type="NCBI Taxonomy" id="2306995"/>
    <lineage>
        <taxon>Bacteria</taxon>
        <taxon>Pseudomonadati</taxon>
        <taxon>Pseudomonadota</taxon>
        <taxon>Alphaproteobacteria</taxon>
        <taxon>Sphingomonadales</taxon>
        <taxon>Erythrobacteraceae</taxon>
        <taxon>Pelagerythrobacter</taxon>
    </lineage>
</organism>
<accession>A0A418NDI1</accession>
<keyword evidence="1" id="KW-0812">Transmembrane</keyword>
<dbReference type="OrthoDB" id="7423492at2"/>
<keyword evidence="3" id="KW-1185">Reference proteome</keyword>
<dbReference type="RefSeq" id="WP_119514774.1">
    <property type="nucleotide sequence ID" value="NZ_QXFK01000019.1"/>
</dbReference>
<gene>
    <name evidence="2" type="ORF">D2V04_16430</name>
</gene>
<dbReference type="Proteomes" id="UP000285092">
    <property type="component" value="Unassembled WGS sequence"/>
</dbReference>
<keyword evidence="1" id="KW-1133">Transmembrane helix</keyword>